<dbReference type="Gramene" id="CDY20253">
    <property type="protein sequence ID" value="CDY20253"/>
    <property type="gene ID" value="GSBRNA2T00012153001"/>
</dbReference>
<name>A0A078G6H0_BRANA</name>
<reference evidence="3" key="2">
    <citation type="submission" date="2014-06" db="EMBL/GenBank/DDBJ databases">
        <authorList>
            <person name="Genoscope - CEA"/>
        </authorList>
    </citation>
    <scope>NUCLEOTIDE SEQUENCE</scope>
</reference>
<accession>A0A078G6H0</accession>
<dbReference type="AlphaFoldDB" id="A0A078G6H0"/>
<evidence type="ECO:0000256" key="1">
    <source>
        <dbReference type="SAM" id="MobiDB-lite"/>
    </source>
</evidence>
<organism evidence="3 4">
    <name type="scientific">Brassica napus</name>
    <name type="common">Rape</name>
    <dbReference type="NCBI Taxonomy" id="3708"/>
    <lineage>
        <taxon>Eukaryota</taxon>
        <taxon>Viridiplantae</taxon>
        <taxon>Streptophyta</taxon>
        <taxon>Embryophyta</taxon>
        <taxon>Tracheophyta</taxon>
        <taxon>Spermatophyta</taxon>
        <taxon>Magnoliopsida</taxon>
        <taxon>eudicotyledons</taxon>
        <taxon>Gunneridae</taxon>
        <taxon>Pentapetalae</taxon>
        <taxon>rosids</taxon>
        <taxon>malvids</taxon>
        <taxon>Brassicales</taxon>
        <taxon>Brassicaceae</taxon>
        <taxon>Brassiceae</taxon>
        <taxon>Brassica</taxon>
    </lineage>
</organism>
<sequence>MIFASLTRNQNQETKSPPNSLHRPLQLSPGVSCRKHTQINSYGNKGRTDVLEKGKNLPEKRITLSIFVL</sequence>
<protein>
    <submittedName>
        <fullName evidence="2">(rape) hypothetical protein</fullName>
    </submittedName>
    <submittedName>
        <fullName evidence="3">BnaC04g37030D protein</fullName>
    </submittedName>
</protein>
<dbReference type="EMBL" id="LK032105">
    <property type="protein sequence ID" value="CDY20253.1"/>
    <property type="molecule type" value="Genomic_DNA"/>
</dbReference>
<evidence type="ECO:0000313" key="4">
    <source>
        <dbReference type="Proteomes" id="UP000028999"/>
    </source>
</evidence>
<dbReference type="Proteomes" id="UP000028999">
    <property type="component" value="Unassembled WGS sequence"/>
</dbReference>
<dbReference type="PaxDb" id="3708-A0A078G6H0"/>
<reference evidence="3 4" key="1">
    <citation type="journal article" date="2014" name="Science">
        <title>Plant genetics. Early allopolyploid evolution in the post-Neolithic Brassica napus oilseed genome.</title>
        <authorList>
            <person name="Chalhoub B."/>
            <person name="Denoeud F."/>
            <person name="Liu S."/>
            <person name="Parkin I.A."/>
            <person name="Tang H."/>
            <person name="Wang X."/>
            <person name="Chiquet J."/>
            <person name="Belcram H."/>
            <person name="Tong C."/>
            <person name="Samans B."/>
            <person name="Correa M."/>
            <person name="Da Silva C."/>
            <person name="Just J."/>
            <person name="Falentin C."/>
            <person name="Koh C.S."/>
            <person name="Le Clainche I."/>
            <person name="Bernard M."/>
            <person name="Bento P."/>
            <person name="Noel B."/>
            <person name="Labadie K."/>
            <person name="Alberti A."/>
            <person name="Charles M."/>
            <person name="Arnaud D."/>
            <person name="Guo H."/>
            <person name="Daviaud C."/>
            <person name="Alamery S."/>
            <person name="Jabbari K."/>
            <person name="Zhao M."/>
            <person name="Edger P.P."/>
            <person name="Chelaifa H."/>
            <person name="Tack D."/>
            <person name="Lassalle G."/>
            <person name="Mestiri I."/>
            <person name="Schnel N."/>
            <person name="Le Paslier M.C."/>
            <person name="Fan G."/>
            <person name="Renault V."/>
            <person name="Bayer P.E."/>
            <person name="Golicz A.A."/>
            <person name="Manoli S."/>
            <person name="Lee T.H."/>
            <person name="Thi V.H."/>
            <person name="Chalabi S."/>
            <person name="Hu Q."/>
            <person name="Fan C."/>
            <person name="Tollenaere R."/>
            <person name="Lu Y."/>
            <person name="Battail C."/>
            <person name="Shen J."/>
            <person name="Sidebottom C.H."/>
            <person name="Wang X."/>
            <person name="Canaguier A."/>
            <person name="Chauveau A."/>
            <person name="Berard A."/>
            <person name="Deniot G."/>
            <person name="Guan M."/>
            <person name="Liu Z."/>
            <person name="Sun F."/>
            <person name="Lim Y.P."/>
            <person name="Lyons E."/>
            <person name="Town C.D."/>
            <person name="Bancroft I."/>
            <person name="Wang X."/>
            <person name="Meng J."/>
            <person name="Ma J."/>
            <person name="Pires J.C."/>
            <person name="King G.J."/>
            <person name="Brunel D."/>
            <person name="Delourme R."/>
            <person name="Renard M."/>
            <person name="Aury J.M."/>
            <person name="Adams K.L."/>
            <person name="Batley J."/>
            <person name="Snowdon R.J."/>
            <person name="Tost J."/>
            <person name="Edwards D."/>
            <person name="Zhou Y."/>
            <person name="Hua W."/>
            <person name="Sharpe A.G."/>
            <person name="Paterson A.H."/>
            <person name="Guan C."/>
            <person name="Wincker P."/>
        </authorList>
    </citation>
    <scope>NUCLEOTIDE SEQUENCE [LARGE SCALE GENOMIC DNA]</scope>
    <source>
        <strain evidence="4">cv. Darmor-bzh</strain>
    </source>
</reference>
<evidence type="ECO:0000313" key="3">
    <source>
        <dbReference type="EMBL" id="CDY20253.1"/>
    </source>
</evidence>
<evidence type="ECO:0000313" key="2">
    <source>
        <dbReference type="EMBL" id="CAF1861092.1"/>
    </source>
</evidence>
<gene>
    <name evidence="3" type="primary">BnaC04g37030D</name>
    <name evidence="2" type="ORF">DARMORV10_C04P53360.1</name>
    <name evidence="3" type="ORF">GSBRNA2T00012153001</name>
</gene>
<proteinExistence type="predicted"/>
<feature type="compositionally biased region" description="Polar residues" evidence="1">
    <location>
        <begin position="1"/>
        <end position="19"/>
    </location>
</feature>
<feature type="region of interest" description="Disordered" evidence="1">
    <location>
        <begin position="1"/>
        <end position="28"/>
    </location>
</feature>
<dbReference type="EMBL" id="HG994368">
    <property type="protein sequence ID" value="CAF1861092.1"/>
    <property type="molecule type" value="Genomic_DNA"/>
</dbReference>
<keyword evidence="4" id="KW-1185">Reference proteome</keyword>
<dbReference type="Proteomes" id="UP001295469">
    <property type="component" value="Chromosome C04"/>
</dbReference>
<reference evidence="2" key="3">
    <citation type="submission" date="2021-01" db="EMBL/GenBank/DDBJ databases">
        <authorList>
            <consortium name="Genoscope - CEA"/>
            <person name="William W."/>
        </authorList>
    </citation>
    <scope>NUCLEOTIDE SEQUENCE</scope>
</reference>